<feature type="region of interest" description="Disordered" evidence="1">
    <location>
        <begin position="162"/>
        <end position="193"/>
    </location>
</feature>
<dbReference type="Proteomes" id="UP000736335">
    <property type="component" value="Unassembled WGS sequence"/>
</dbReference>
<feature type="compositionally biased region" description="Low complexity" evidence="1">
    <location>
        <begin position="320"/>
        <end position="335"/>
    </location>
</feature>
<gene>
    <name evidence="2" type="ORF">BJ322DRAFT_1003431</name>
</gene>
<proteinExistence type="predicted"/>
<feature type="region of interest" description="Disordered" evidence="1">
    <location>
        <begin position="239"/>
        <end position="411"/>
    </location>
</feature>
<dbReference type="OrthoDB" id="21214at2759"/>
<dbReference type="EMBL" id="WIUZ02000005">
    <property type="protein sequence ID" value="KAF9786741.1"/>
    <property type="molecule type" value="Genomic_DNA"/>
</dbReference>
<feature type="compositionally biased region" description="Basic and acidic residues" evidence="1">
    <location>
        <begin position="239"/>
        <end position="251"/>
    </location>
</feature>
<organism evidence="2 3">
    <name type="scientific">Thelephora terrestris</name>
    <dbReference type="NCBI Taxonomy" id="56493"/>
    <lineage>
        <taxon>Eukaryota</taxon>
        <taxon>Fungi</taxon>
        <taxon>Dikarya</taxon>
        <taxon>Basidiomycota</taxon>
        <taxon>Agaricomycotina</taxon>
        <taxon>Agaricomycetes</taxon>
        <taxon>Thelephorales</taxon>
        <taxon>Thelephoraceae</taxon>
        <taxon>Thelephora</taxon>
    </lineage>
</organism>
<evidence type="ECO:0000256" key="1">
    <source>
        <dbReference type="SAM" id="MobiDB-lite"/>
    </source>
</evidence>
<keyword evidence="3" id="KW-1185">Reference proteome</keyword>
<dbReference type="AlphaFoldDB" id="A0A9P6HH81"/>
<protein>
    <submittedName>
        <fullName evidence="2">Uncharacterized protein</fullName>
    </submittedName>
</protein>
<feature type="compositionally biased region" description="Low complexity" evidence="1">
    <location>
        <begin position="252"/>
        <end position="309"/>
    </location>
</feature>
<feature type="compositionally biased region" description="Low complexity" evidence="1">
    <location>
        <begin position="343"/>
        <end position="354"/>
    </location>
</feature>
<feature type="compositionally biased region" description="Gly residues" evidence="1">
    <location>
        <begin position="355"/>
        <end position="373"/>
    </location>
</feature>
<dbReference type="PANTHER" id="PTHR39472">
    <property type="entry name" value="EXPRESSED PROTEIN"/>
    <property type="match status" value="1"/>
</dbReference>
<evidence type="ECO:0000313" key="3">
    <source>
        <dbReference type="Proteomes" id="UP000736335"/>
    </source>
</evidence>
<evidence type="ECO:0000313" key="2">
    <source>
        <dbReference type="EMBL" id="KAF9786741.1"/>
    </source>
</evidence>
<sequence length="411" mass="44360">MDSEFIRAWTLIHELSEQLAHNQKMISTLASQAGLLQAEAGQFSASGYNLRRFNTDISKERFESEQERTNAATVIENHALLQENRQLSLLLKEYEHAIGSVMNKFRSYTVAAQQHESNIVRHYDTLLAQESQPNITNPTATAMPLSHLSHNLRNLILTMAGRAEPDSPGQDPIDKAETNPDVDFSENPQDTESDEALLTLIEDHDWMVDRETEIQRLEVENERLRKMLGIDEVSAREHGLLADEERERDRYLSSGSSSSLSTRSSSASTSFSSSSLRPPSLPISLSTSTTTSPTLSTPTATPVLSTIPRSPRPPPSGLMLNNPPALNLAPSPTLNILRNPDNQVGGHQQQQQQQQGGGGLGRGGGGGGGGGAGPSRASGVFGSRLVGRGGAPPAPWFTGGGGTVNNVADWD</sequence>
<reference evidence="2" key="1">
    <citation type="journal article" date="2020" name="Nat. Commun.">
        <title>Large-scale genome sequencing of mycorrhizal fungi provides insights into the early evolution of symbiotic traits.</title>
        <authorList>
            <person name="Miyauchi S."/>
            <person name="Kiss E."/>
            <person name="Kuo A."/>
            <person name="Drula E."/>
            <person name="Kohler A."/>
            <person name="Sanchez-Garcia M."/>
            <person name="Morin E."/>
            <person name="Andreopoulos B."/>
            <person name="Barry K.W."/>
            <person name="Bonito G."/>
            <person name="Buee M."/>
            <person name="Carver A."/>
            <person name="Chen C."/>
            <person name="Cichocki N."/>
            <person name="Clum A."/>
            <person name="Culley D."/>
            <person name="Crous P.W."/>
            <person name="Fauchery L."/>
            <person name="Girlanda M."/>
            <person name="Hayes R.D."/>
            <person name="Keri Z."/>
            <person name="LaButti K."/>
            <person name="Lipzen A."/>
            <person name="Lombard V."/>
            <person name="Magnuson J."/>
            <person name="Maillard F."/>
            <person name="Murat C."/>
            <person name="Nolan M."/>
            <person name="Ohm R.A."/>
            <person name="Pangilinan J."/>
            <person name="Pereira M.F."/>
            <person name="Perotto S."/>
            <person name="Peter M."/>
            <person name="Pfister S."/>
            <person name="Riley R."/>
            <person name="Sitrit Y."/>
            <person name="Stielow J.B."/>
            <person name="Szollosi G."/>
            <person name="Zifcakova L."/>
            <person name="Stursova M."/>
            <person name="Spatafora J.W."/>
            <person name="Tedersoo L."/>
            <person name="Vaario L.M."/>
            <person name="Yamada A."/>
            <person name="Yan M."/>
            <person name="Wang P."/>
            <person name="Xu J."/>
            <person name="Bruns T."/>
            <person name="Baldrian P."/>
            <person name="Vilgalys R."/>
            <person name="Dunand C."/>
            <person name="Henrissat B."/>
            <person name="Grigoriev I.V."/>
            <person name="Hibbett D."/>
            <person name="Nagy L.G."/>
            <person name="Martin F.M."/>
        </authorList>
    </citation>
    <scope>NUCLEOTIDE SEQUENCE</scope>
    <source>
        <strain evidence="2">UH-Tt-Lm1</strain>
    </source>
</reference>
<accession>A0A9P6HH81</accession>
<reference evidence="2" key="2">
    <citation type="submission" date="2020-11" db="EMBL/GenBank/DDBJ databases">
        <authorList>
            <consortium name="DOE Joint Genome Institute"/>
            <person name="Kuo A."/>
            <person name="Miyauchi S."/>
            <person name="Kiss E."/>
            <person name="Drula E."/>
            <person name="Kohler A."/>
            <person name="Sanchez-Garcia M."/>
            <person name="Andreopoulos B."/>
            <person name="Barry K.W."/>
            <person name="Bonito G."/>
            <person name="Buee M."/>
            <person name="Carver A."/>
            <person name="Chen C."/>
            <person name="Cichocki N."/>
            <person name="Clum A."/>
            <person name="Culley D."/>
            <person name="Crous P.W."/>
            <person name="Fauchery L."/>
            <person name="Girlanda M."/>
            <person name="Hayes R."/>
            <person name="Keri Z."/>
            <person name="Labutti K."/>
            <person name="Lipzen A."/>
            <person name="Lombard V."/>
            <person name="Magnuson J."/>
            <person name="Maillard F."/>
            <person name="Morin E."/>
            <person name="Murat C."/>
            <person name="Nolan M."/>
            <person name="Ohm R."/>
            <person name="Pangilinan J."/>
            <person name="Pereira M."/>
            <person name="Perotto S."/>
            <person name="Peter M."/>
            <person name="Riley R."/>
            <person name="Sitrit Y."/>
            <person name="Stielow B."/>
            <person name="Szollosi G."/>
            <person name="Zifcakova L."/>
            <person name="Stursova M."/>
            <person name="Spatafora J.W."/>
            <person name="Tedersoo L."/>
            <person name="Vaario L.-M."/>
            <person name="Yamada A."/>
            <person name="Yan M."/>
            <person name="Wang P."/>
            <person name="Xu J."/>
            <person name="Bruns T."/>
            <person name="Baldrian P."/>
            <person name="Vilgalys R."/>
            <person name="Henrissat B."/>
            <person name="Grigoriev I.V."/>
            <person name="Hibbett D."/>
            <person name="Nagy L.G."/>
            <person name="Martin F.M."/>
        </authorList>
    </citation>
    <scope>NUCLEOTIDE SEQUENCE</scope>
    <source>
        <strain evidence="2">UH-Tt-Lm1</strain>
    </source>
</reference>
<comment type="caution">
    <text evidence="2">The sequence shown here is derived from an EMBL/GenBank/DDBJ whole genome shotgun (WGS) entry which is preliminary data.</text>
</comment>
<name>A0A9P6HH81_9AGAM</name>
<dbReference type="PANTHER" id="PTHR39472:SF1">
    <property type="entry name" value="EXPRESSED PROTEIN"/>
    <property type="match status" value="1"/>
</dbReference>